<feature type="signal peptide" evidence="4">
    <location>
        <begin position="1"/>
        <end position="32"/>
    </location>
</feature>
<dbReference type="AlphaFoldDB" id="A0A366X7X9"/>
<evidence type="ECO:0000256" key="3">
    <source>
        <dbReference type="PROSITE-ProRule" id="PRU00339"/>
    </source>
</evidence>
<comment type="function">
    <text evidence="1">Involved in endocytosis.</text>
</comment>
<accession>A0A366X7X9</accession>
<dbReference type="InterPro" id="IPR051722">
    <property type="entry name" value="Endocytosis_PI4K-reg_protein"/>
</dbReference>
<dbReference type="Proteomes" id="UP000252706">
    <property type="component" value="Unassembled WGS sequence"/>
</dbReference>
<protein>
    <submittedName>
        <fullName evidence="5">Uncharacterized protein</fullName>
    </submittedName>
</protein>
<comment type="similarity">
    <text evidence="2">Belongs to the YPP1 family.</text>
</comment>
<dbReference type="EMBL" id="QOCE01000005">
    <property type="protein sequence ID" value="RBW61547.1"/>
    <property type="molecule type" value="Genomic_DNA"/>
</dbReference>
<evidence type="ECO:0000256" key="4">
    <source>
        <dbReference type="SAM" id="SignalP"/>
    </source>
</evidence>
<sequence>MKNTGVMNHAPFTRTLLAIVAAAAVASCNSTSQPPLPDSPFAPGIDHSKSAVGGVEVGQRLMAAGEYDLAIDAFTRAALDEGLTTEILTGLGTANLGLGRLGQAETLLRRAVVEAPDWPEAWNNLGVLLMEQGNVAEATQVFRKAYALDDGQSDSIRDNLRIALAKTEKPANTVEQQEDYKLVQRGNGEFLIRKTP</sequence>
<dbReference type="SMART" id="SM00028">
    <property type="entry name" value="TPR"/>
    <property type="match status" value="2"/>
</dbReference>
<evidence type="ECO:0000256" key="1">
    <source>
        <dbReference type="ARBA" id="ARBA00002550"/>
    </source>
</evidence>
<keyword evidence="4" id="KW-0732">Signal</keyword>
<proteinExistence type="inferred from homology"/>
<evidence type="ECO:0000313" key="5">
    <source>
        <dbReference type="EMBL" id="RBW61547.1"/>
    </source>
</evidence>
<dbReference type="PROSITE" id="PS51257">
    <property type="entry name" value="PROKAR_LIPOPROTEIN"/>
    <property type="match status" value="1"/>
</dbReference>
<name>A0A366X7X9_9RHOB</name>
<feature type="chain" id="PRO_5016586593" evidence="4">
    <location>
        <begin position="33"/>
        <end position="196"/>
    </location>
</feature>
<evidence type="ECO:0000256" key="2">
    <source>
        <dbReference type="ARBA" id="ARBA00038251"/>
    </source>
</evidence>
<evidence type="ECO:0000313" key="6">
    <source>
        <dbReference type="Proteomes" id="UP000252706"/>
    </source>
</evidence>
<dbReference type="Gene3D" id="1.25.40.10">
    <property type="entry name" value="Tetratricopeptide repeat domain"/>
    <property type="match status" value="1"/>
</dbReference>
<dbReference type="SUPFAM" id="SSF48452">
    <property type="entry name" value="TPR-like"/>
    <property type="match status" value="1"/>
</dbReference>
<dbReference type="InterPro" id="IPR011990">
    <property type="entry name" value="TPR-like_helical_dom_sf"/>
</dbReference>
<comment type="caution">
    <text evidence="5">The sequence shown here is derived from an EMBL/GenBank/DDBJ whole genome shotgun (WGS) entry which is preliminary data.</text>
</comment>
<dbReference type="PANTHER" id="PTHR23083:SF464">
    <property type="entry name" value="TETRATRICOPEPTIDE REPEAT DOMAIN 7, ISOFORM A"/>
    <property type="match status" value="1"/>
</dbReference>
<dbReference type="OrthoDB" id="495305at2"/>
<reference evidence="5 6" key="1">
    <citation type="submission" date="2018-07" db="EMBL/GenBank/DDBJ databases">
        <title>Modular assembly of carbohydrate-degrading microbial communities in the ocean.</title>
        <authorList>
            <person name="Enke T.N."/>
            <person name="Datta M.S."/>
            <person name="Schwartzman J.A."/>
            <person name="Cermak N."/>
            <person name="Schmitz D.A."/>
            <person name="Barrere J."/>
            <person name="Cordero O.X."/>
        </authorList>
    </citation>
    <scope>NUCLEOTIDE SEQUENCE [LARGE SCALE GENOMIC DNA]</scope>
    <source>
        <strain evidence="5 6">C3M10</strain>
    </source>
</reference>
<gene>
    <name evidence="5" type="ORF">DS909_02205</name>
</gene>
<dbReference type="Pfam" id="PF13432">
    <property type="entry name" value="TPR_16"/>
    <property type="match status" value="1"/>
</dbReference>
<keyword evidence="3" id="KW-0802">TPR repeat</keyword>
<dbReference type="PROSITE" id="PS50005">
    <property type="entry name" value="TPR"/>
    <property type="match status" value="1"/>
</dbReference>
<dbReference type="InterPro" id="IPR019734">
    <property type="entry name" value="TPR_rpt"/>
</dbReference>
<dbReference type="RefSeq" id="WP_113821808.1">
    <property type="nucleotide sequence ID" value="NZ_QOCE01000005.1"/>
</dbReference>
<organism evidence="5 6">
    <name type="scientific">Phaeobacter gallaeciensis</name>
    <dbReference type="NCBI Taxonomy" id="60890"/>
    <lineage>
        <taxon>Bacteria</taxon>
        <taxon>Pseudomonadati</taxon>
        <taxon>Pseudomonadota</taxon>
        <taxon>Alphaproteobacteria</taxon>
        <taxon>Rhodobacterales</taxon>
        <taxon>Roseobacteraceae</taxon>
        <taxon>Phaeobacter</taxon>
    </lineage>
</organism>
<dbReference type="PANTHER" id="PTHR23083">
    <property type="entry name" value="TETRATRICOPEPTIDE REPEAT PROTEIN, TPR"/>
    <property type="match status" value="1"/>
</dbReference>
<feature type="repeat" description="TPR" evidence="3">
    <location>
        <begin position="119"/>
        <end position="152"/>
    </location>
</feature>